<feature type="region of interest" description="Disordered" evidence="1">
    <location>
        <begin position="561"/>
        <end position="585"/>
    </location>
</feature>
<reference evidence="2 3" key="1">
    <citation type="journal article" date="2023" name="Sci. Data">
        <title>Genome assembly of the Korean intertidal mud-creeper Batillaria attramentaria.</title>
        <authorList>
            <person name="Patra A.K."/>
            <person name="Ho P.T."/>
            <person name="Jun S."/>
            <person name="Lee S.J."/>
            <person name="Kim Y."/>
            <person name="Won Y.J."/>
        </authorList>
    </citation>
    <scope>NUCLEOTIDE SEQUENCE [LARGE SCALE GENOMIC DNA]</scope>
    <source>
        <strain evidence="2">Wonlab-2016</strain>
    </source>
</reference>
<gene>
    <name evidence="2" type="ORF">BaRGS_00007017</name>
</gene>
<organism evidence="2 3">
    <name type="scientific">Batillaria attramentaria</name>
    <dbReference type="NCBI Taxonomy" id="370345"/>
    <lineage>
        <taxon>Eukaryota</taxon>
        <taxon>Metazoa</taxon>
        <taxon>Spiralia</taxon>
        <taxon>Lophotrochozoa</taxon>
        <taxon>Mollusca</taxon>
        <taxon>Gastropoda</taxon>
        <taxon>Caenogastropoda</taxon>
        <taxon>Sorbeoconcha</taxon>
        <taxon>Cerithioidea</taxon>
        <taxon>Batillariidae</taxon>
        <taxon>Batillaria</taxon>
    </lineage>
</organism>
<dbReference type="PANTHER" id="PTHR33361">
    <property type="entry name" value="GLR0591 PROTEIN"/>
    <property type="match status" value="1"/>
</dbReference>
<dbReference type="InterPro" id="IPR010281">
    <property type="entry name" value="DUF885"/>
</dbReference>
<proteinExistence type="predicted"/>
<dbReference type="AlphaFoldDB" id="A0ABD0LR06"/>
<evidence type="ECO:0000313" key="2">
    <source>
        <dbReference type="EMBL" id="KAK7501586.1"/>
    </source>
</evidence>
<evidence type="ECO:0000313" key="3">
    <source>
        <dbReference type="Proteomes" id="UP001519460"/>
    </source>
</evidence>
<evidence type="ECO:0008006" key="4">
    <source>
        <dbReference type="Google" id="ProtNLM"/>
    </source>
</evidence>
<dbReference type="Proteomes" id="UP001519460">
    <property type="component" value="Unassembled WGS sequence"/>
</dbReference>
<evidence type="ECO:0000256" key="1">
    <source>
        <dbReference type="SAM" id="MobiDB-lite"/>
    </source>
</evidence>
<protein>
    <recommendedName>
        <fullName evidence="4">DUF885 domain-containing protein</fullName>
    </recommendedName>
</protein>
<dbReference type="EMBL" id="JACVVK020000030">
    <property type="protein sequence ID" value="KAK7501586.1"/>
    <property type="molecule type" value="Genomic_DNA"/>
</dbReference>
<dbReference type="PANTHER" id="PTHR33361:SF2">
    <property type="entry name" value="DUF885 DOMAIN-CONTAINING PROTEIN"/>
    <property type="match status" value="1"/>
</dbReference>
<comment type="caution">
    <text evidence="2">The sequence shown here is derived from an EMBL/GenBank/DDBJ whole genome shotgun (WGS) entry which is preliminary data.</text>
</comment>
<sequence>MLICPRKVSEVARTFIKHLQLPEVKDDSEAANASSISVALHAVFRYISVGSSKARAAVTSQEEFSREKRASDAASTLKAIEADFWTWRLQDAPQFATAVGDPRHNDVLESYDISVYKERELDQQIALLRHAISIGHTLNNVSVMAVPGQIDQIVQTSVQNSPLYQPAFTTTLDDSDVPVNKRVTMRSQAEAAVDEVYKALIRLKNVLEQEYIPAGRATWGVSGWPDGKALYEQCLKYHTSTDMTPQQVHDLGIREVQRIQTNMLETLKRLQYNGTIKEFYDSVRVDPRFHANSSEALLDMFKDYIYNRITPKLNTLFKDIPDLPLKVEPMPYDGPGGIYLAGTPDGSVPGIFYANVMHPAQTVTLSDMALVLHETVPGHHLQSIFSLSSNLPPYRGLVEDDHYYRMPATFPINTAYLEGWGLYAEYLGEEMGMYTDDYMLMGRYSFEIFRACRLVVDTGLHYFGWDRERAIQYFLDNTAESRDSMTTEVDRYLTWPGQATAYKVGEIRIRELRQKASDALGSKFDVREFHSVLLKNGGMPLNLLERLVDEWIADVTSGAAGVTSDSAGVTSGTSSTGPPRGPPIG</sequence>
<feature type="compositionally biased region" description="Low complexity" evidence="1">
    <location>
        <begin position="561"/>
        <end position="578"/>
    </location>
</feature>
<accession>A0ABD0LR06</accession>
<dbReference type="Pfam" id="PF05960">
    <property type="entry name" value="DUF885"/>
    <property type="match status" value="1"/>
</dbReference>
<keyword evidence="3" id="KW-1185">Reference proteome</keyword>
<name>A0ABD0LR06_9CAEN</name>